<organism evidence="1 2">
    <name type="scientific">Aliirhizobium smilacinae</name>
    <dbReference type="NCBI Taxonomy" id="1395944"/>
    <lineage>
        <taxon>Bacteria</taxon>
        <taxon>Pseudomonadati</taxon>
        <taxon>Pseudomonadota</taxon>
        <taxon>Alphaproteobacteria</taxon>
        <taxon>Hyphomicrobiales</taxon>
        <taxon>Rhizobiaceae</taxon>
        <taxon>Aliirhizobium</taxon>
    </lineage>
</organism>
<keyword evidence="2" id="KW-1185">Reference proteome</keyword>
<reference evidence="1 2" key="1">
    <citation type="submission" date="2019-06" db="EMBL/GenBank/DDBJ databases">
        <title>The draft genome of Rhizobium smilacinae PTYR-5.</title>
        <authorList>
            <person name="Liu L."/>
            <person name="Li L."/>
            <person name="Zhang X."/>
        </authorList>
    </citation>
    <scope>NUCLEOTIDE SEQUENCE [LARGE SCALE GENOMIC DNA]</scope>
    <source>
        <strain evidence="1 2">PTYR-5</strain>
    </source>
</reference>
<comment type="caution">
    <text evidence="1">The sequence shown here is derived from an EMBL/GenBank/DDBJ whole genome shotgun (WGS) entry which is preliminary data.</text>
</comment>
<name>A0A5C4XAD0_9HYPH</name>
<dbReference type="AlphaFoldDB" id="A0A5C4XAD0"/>
<proteinExistence type="predicted"/>
<dbReference type="EMBL" id="VDMN01000013">
    <property type="protein sequence ID" value="TNM59670.1"/>
    <property type="molecule type" value="Genomic_DNA"/>
</dbReference>
<accession>A0A5C4XAD0</accession>
<gene>
    <name evidence="1" type="ORF">FHP24_28055</name>
</gene>
<protein>
    <submittedName>
        <fullName evidence="1">Uncharacterized protein</fullName>
    </submittedName>
</protein>
<dbReference type="OrthoDB" id="8390870at2"/>
<sequence>MSEDKNTQLIGIFKNLIMDHGMPQAIADIRDPDFQAFAEAHVDEFDEARDECESARTLF</sequence>
<evidence type="ECO:0000313" key="1">
    <source>
        <dbReference type="EMBL" id="TNM59670.1"/>
    </source>
</evidence>
<dbReference type="RefSeq" id="WP_139679540.1">
    <property type="nucleotide sequence ID" value="NZ_VDMN01000013.1"/>
</dbReference>
<evidence type="ECO:0000313" key="2">
    <source>
        <dbReference type="Proteomes" id="UP000311605"/>
    </source>
</evidence>
<dbReference type="Proteomes" id="UP000311605">
    <property type="component" value="Unassembled WGS sequence"/>
</dbReference>